<dbReference type="Proteomes" id="UP000076321">
    <property type="component" value="Unassembled WGS sequence"/>
</dbReference>
<proteinExistence type="predicted"/>
<dbReference type="EMBL" id="LQCI01000051">
    <property type="protein sequence ID" value="KZB79637.1"/>
    <property type="molecule type" value="Genomic_DNA"/>
</dbReference>
<dbReference type="EMBL" id="LOBU02000006">
    <property type="protein sequence ID" value="OKA10046.1"/>
    <property type="molecule type" value="Genomic_DNA"/>
</dbReference>
<evidence type="ECO:0000313" key="3">
    <source>
        <dbReference type="Proteomes" id="UP000076321"/>
    </source>
</evidence>
<dbReference type="AlphaFoldDB" id="A0A154M5J0"/>
<reference evidence="2 4" key="2">
    <citation type="submission" date="2016-11" db="EMBL/GenBank/DDBJ databases">
        <title>Genome sequencing of Amycolatopsis regifaucium.</title>
        <authorList>
            <person name="Mayilraj S."/>
            <person name="Kaur N."/>
        </authorList>
    </citation>
    <scope>NUCLEOTIDE SEQUENCE [LARGE SCALE GENOMIC DNA]</scope>
    <source>
        <strain evidence="2 4">GY080</strain>
    </source>
</reference>
<dbReference type="RefSeq" id="WP_061988159.1">
    <property type="nucleotide sequence ID" value="NZ_FOPQ01000012.1"/>
</dbReference>
<reference evidence="1 3" key="1">
    <citation type="submission" date="2015-12" db="EMBL/GenBank/DDBJ databases">
        <title>Amycolatopsis regifaucium genome sequencing and assembly.</title>
        <authorList>
            <person name="Mayilraj S."/>
        </authorList>
    </citation>
    <scope>NUCLEOTIDE SEQUENCE [LARGE SCALE GENOMIC DNA]</scope>
    <source>
        <strain evidence="1 3">GY080</strain>
    </source>
</reference>
<name>A0A154M5J0_9PSEU</name>
<organism evidence="1 3">
    <name type="scientific">Amycolatopsis regifaucium</name>
    <dbReference type="NCBI Taxonomy" id="546365"/>
    <lineage>
        <taxon>Bacteria</taxon>
        <taxon>Bacillati</taxon>
        <taxon>Actinomycetota</taxon>
        <taxon>Actinomycetes</taxon>
        <taxon>Pseudonocardiales</taxon>
        <taxon>Pseudonocardiaceae</taxon>
        <taxon>Amycolatopsis</taxon>
    </lineage>
</organism>
<comment type="caution">
    <text evidence="1">The sequence shown here is derived from an EMBL/GenBank/DDBJ whole genome shotgun (WGS) entry which is preliminary data.</text>
</comment>
<evidence type="ECO:0000313" key="1">
    <source>
        <dbReference type="EMBL" id="KZB79637.1"/>
    </source>
</evidence>
<evidence type="ECO:0000313" key="4">
    <source>
        <dbReference type="Proteomes" id="UP000186883"/>
    </source>
</evidence>
<evidence type="ECO:0000313" key="2">
    <source>
        <dbReference type="EMBL" id="OKA10046.1"/>
    </source>
</evidence>
<keyword evidence="4" id="KW-1185">Reference proteome</keyword>
<sequence length="275" mass="30255">MPELRDGEVVRILIPDHPDLVKRPWRALEFAHHLRYATDPDTYLDGEDPWRLPTALTNPALADALEAILQPSWIRRIDDDTAVDDPDSPLISFSTANPTDTGVDALTGGGIGRMGVFVATATRDQLELLAAARDLLTEAKTTPLRSRSPWQQEIADYVDAMTEAEENDEIEASISSWMLMLRLFDIATADTPTTSHRPDRLLDERAKQVRLPDPAATSPADTAHLLGAIDTAATRDLALDTDAADALRRLQTEWHTALYGDKASSGDAILSSYLY</sequence>
<gene>
    <name evidence="2" type="ORF">ATP06_0206845</name>
    <name evidence="1" type="ORF">AVL48_14570</name>
</gene>
<protein>
    <submittedName>
        <fullName evidence="1">Uncharacterized protein</fullName>
    </submittedName>
</protein>
<dbReference type="OrthoDB" id="3637750at2"/>
<accession>A0A154M5J0</accession>
<dbReference type="Proteomes" id="UP000186883">
    <property type="component" value="Unassembled WGS sequence"/>
</dbReference>